<sequence length="250" mass="28428">MLTLSLILYLLSFFVAILSYYGKIAQKAVLPPLMFAIVSYFIYILHISLKLGSFPFANPYGFSSILGNTMVLTLTIFSLKNSQFLRFSAIFSFIGILSALLALPSEPSPYRNPLYSLHILSALFAYVSAFFGGLSSLLRLLLERRLKQKDLPAFSLSINLLRTSERIAVNLSFVLLTLTLIFGSFWTRVHFGKHWVNDPKLLFTFILWMYYAFVVHLNLVRGLKPKQLSVLILLGSLFSLLNLLFVRHEV</sequence>
<name>D3DFC9_HYDTT</name>
<keyword evidence="5 6" id="KW-0472">Membrane</keyword>
<protein>
    <submittedName>
        <fullName evidence="8">Cytochrome c biogenesis protein</fullName>
    </submittedName>
</protein>
<dbReference type="InterPro" id="IPR002541">
    <property type="entry name" value="Cyt_c_assembly"/>
</dbReference>
<evidence type="ECO:0000313" key="9">
    <source>
        <dbReference type="Proteomes" id="UP000002574"/>
    </source>
</evidence>
<dbReference type="GO" id="GO:0020037">
    <property type="term" value="F:heme binding"/>
    <property type="evidence" value="ECO:0007669"/>
    <property type="project" value="InterPro"/>
</dbReference>
<comment type="subcellular location">
    <subcellularLocation>
        <location evidence="1">Membrane</location>
        <topology evidence="1">Multi-pass membrane protein</topology>
    </subcellularLocation>
</comment>
<dbReference type="KEGG" id="hte:Hydth_0065"/>
<dbReference type="STRING" id="608538.HTH_0064"/>
<evidence type="ECO:0000259" key="7">
    <source>
        <dbReference type="Pfam" id="PF01578"/>
    </source>
</evidence>
<dbReference type="GO" id="GO:0017004">
    <property type="term" value="P:cytochrome complex assembly"/>
    <property type="evidence" value="ECO:0007669"/>
    <property type="project" value="UniProtKB-KW"/>
</dbReference>
<dbReference type="EMBL" id="AP011112">
    <property type="protein sequence ID" value="BAI68531.1"/>
    <property type="molecule type" value="Genomic_DNA"/>
</dbReference>
<gene>
    <name evidence="8" type="primary">ccmC</name>
    <name evidence="8" type="ordered locus">HTH_0064</name>
</gene>
<evidence type="ECO:0000256" key="5">
    <source>
        <dbReference type="ARBA" id="ARBA00023136"/>
    </source>
</evidence>
<accession>D3DFC9</accession>
<dbReference type="GO" id="GO:0005886">
    <property type="term" value="C:plasma membrane"/>
    <property type="evidence" value="ECO:0007669"/>
    <property type="project" value="TreeGrafter"/>
</dbReference>
<evidence type="ECO:0000256" key="6">
    <source>
        <dbReference type="SAM" id="Phobius"/>
    </source>
</evidence>
<reference evidence="8 9" key="1">
    <citation type="journal article" date="2010" name="J. Bacteriol.">
        <title>Complete genome sequence of the thermophilic, obligately chemolithoautotrophic hydrogen-oxidizing bacterium Hydrogenobacter thermophilus TK-6.</title>
        <authorList>
            <person name="Arai H."/>
            <person name="Kanbe H."/>
            <person name="Ishii M."/>
            <person name="Igarashi Y."/>
        </authorList>
    </citation>
    <scope>NUCLEOTIDE SEQUENCE [LARGE SCALE GENOMIC DNA]</scope>
    <source>
        <strain evidence="9">DSM 6534 / IAM 12695 / TK-6 [Tokyo]</strain>
    </source>
</reference>
<organism evidence="8 9">
    <name type="scientific">Hydrogenobacter thermophilus (strain DSM 6534 / IAM 12695 / TK-6)</name>
    <dbReference type="NCBI Taxonomy" id="608538"/>
    <lineage>
        <taxon>Bacteria</taxon>
        <taxon>Pseudomonadati</taxon>
        <taxon>Aquificota</taxon>
        <taxon>Aquificia</taxon>
        <taxon>Aquificales</taxon>
        <taxon>Aquificaceae</taxon>
        <taxon>Hydrogenobacter</taxon>
    </lineage>
</organism>
<proteinExistence type="predicted"/>
<keyword evidence="2 6" id="KW-0812">Transmembrane</keyword>
<dbReference type="PANTHER" id="PTHR30071">
    <property type="entry name" value="HEME EXPORTER PROTEIN C"/>
    <property type="match status" value="1"/>
</dbReference>
<feature type="transmembrane region" description="Helical" evidence="6">
    <location>
        <begin position="60"/>
        <end position="77"/>
    </location>
</feature>
<keyword evidence="9" id="KW-1185">Reference proteome</keyword>
<feature type="transmembrane region" description="Helical" evidence="6">
    <location>
        <begin position="201"/>
        <end position="220"/>
    </location>
</feature>
<dbReference type="RefSeq" id="WP_012962714.1">
    <property type="nucleotide sequence ID" value="NC_013799.1"/>
</dbReference>
<feature type="transmembrane region" description="Helical" evidence="6">
    <location>
        <begin position="29"/>
        <end position="48"/>
    </location>
</feature>
<keyword evidence="3" id="KW-0201">Cytochrome c-type biogenesis</keyword>
<dbReference type="PANTHER" id="PTHR30071:SF1">
    <property type="entry name" value="CYTOCHROME B_B6 PROTEIN-RELATED"/>
    <property type="match status" value="1"/>
</dbReference>
<feature type="domain" description="Cytochrome c assembly protein" evidence="7">
    <location>
        <begin position="63"/>
        <end position="247"/>
    </location>
</feature>
<dbReference type="InterPro" id="IPR045062">
    <property type="entry name" value="Cyt_c_biogenesis_CcsA/CcmC"/>
</dbReference>
<keyword evidence="4 6" id="KW-1133">Transmembrane helix</keyword>
<evidence type="ECO:0000256" key="1">
    <source>
        <dbReference type="ARBA" id="ARBA00004141"/>
    </source>
</evidence>
<feature type="transmembrane region" description="Helical" evidence="6">
    <location>
        <begin position="167"/>
        <end position="189"/>
    </location>
</feature>
<dbReference type="eggNOG" id="COG0755">
    <property type="taxonomic scope" value="Bacteria"/>
</dbReference>
<evidence type="ECO:0000256" key="3">
    <source>
        <dbReference type="ARBA" id="ARBA00022748"/>
    </source>
</evidence>
<feature type="transmembrane region" description="Helical" evidence="6">
    <location>
        <begin position="115"/>
        <end position="142"/>
    </location>
</feature>
<dbReference type="Proteomes" id="UP000002574">
    <property type="component" value="Chromosome"/>
</dbReference>
<dbReference type="KEGG" id="hth:HTH_0064"/>
<evidence type="ECO:0000256" key="2">
    <source>
        <dbReference type="ARBA" id="ARBA00022692"/>
    </source>
</evidence>
<dbReference type="Pfam" id="PF01578">
    <property type="entry name" value="Cytochrom_C_asm"/>
    <property type="match status" value="1"/>
</dbReference>
<evidence type="ECO:0000256" key="4">
    <source>
        <dbReference type="ARBA" id="ARBA00022989"/>
    </source>
</evidence>
<feature type="transmembrane region" description="Helical" evidence="6">
    <location>
        <begin position="6"/>
        <end position="22"/>
    </location>
</feature>
<feature type="transmembrane region" description="Helical" evidence="6">
    <location>
        <begin position="227"/>
        <end position="246"/>
    </location>
</feature>
<evidence type="ECO:0000313" key="8">
    <source>
        <dbReference type="EMBL" id="BAI68531.1"/>
    </source>
</evidence>
<dbReference type="OrthoDB" id="11886at2"/>
<feature type="transmembrane region" description="Helical" evidence="6">
    <location>
        <begin position="84"/>
        <end position="103"/>
    </location>
</feature>
<dbReference type="AlphaFoldDB" id="D3DFC9"/>